<dbReference type="PIRSF" id="PIRSF002741">
    <property type="entry name" value="MppA"/>
    <property type="match status" value="1"/>
</dbReference>
<accession>A0A3F3GQX6</accession>
<sequence length="617" mass="66665">MVSVGKKIAFGVGGVVVVAAAGFAILASTSKHYDTPAKAISVGSFKGDYKNSKSPIKGGNLSVTVPGTAAAPVSYVGYAEFNQWASVGVEQQPASNQLFYTDKHGKVESGGPATMKINRSDKTITITLRDNLKWSDGQDVTAQDVAFSLETLATNDVASSNFTSSFLNIKGMEDFQNGKAKSISGLKFDDGKDGKKLTVSYTSLPAAAEWGDGVPSNALPYHDLKNVSSKDLSTTEKVTKNPLSFGPFKVSSVSSDSTVKYVRNSDYWGKQARLNSITFYVNQDQSKLENDLSKQKFDVVTSVPTNLWKNGGADELSKYNNKNGYASTGKYASNYSEMYFNLGHYDKSTKTNVQDRNTPLQDANVRKAVGYAMNVGDVAAKYSNGFSLPTNTLVSKSTSKEQFYDKSVKGYHDKDSGDAKKAGQYLEKAGYKKGSDGYYEKDGKRLTLTYLARSGTATSEAEAKAYIAAWKNAGIEVKLYQDKLVDSSTWKSIVVGGTNQDWDLTLGGWAEGTVPTFDQLWAKSANYNFGHVVSSALSKNLTDTQNSSSQSELISNIKDFQKMMVDDEAYTIPTTTPISASLVNGRVTGWTTANSNDLYAQLGVSSNKPTTSGNPRK</sequence>
<dbReference type="SUPFAM" id="SSF53850">
    <property type="entry name" value="Periplasmic binding protein-like II"/>
    <property type="match status" value="1"/>
</dbReference>
<dbReference type="Pfam" id="PF00496">
    <property type="entry name" value="SBP_bac_5"/>
    <property type="match status" value="1"/>
</dbReference>
<proteinExistence type="predicted"/>
<dbReference type="InterPro" id="IPR039424">
    <property type="entry name" value="SBP_5"/>
</dbReference>
<dbReference type="OrthoDB" id="9796817at2"/>
<dbReference type="AlphaFoldDB" id="A0A3F3GQX6"/>
<organism evidence="2 3">
    <name type="scientific">Fructobacillus pseudoficulneus</name>
    <dbReference type="NCBI Taxonomy" id="220714"/>
    <lineage>
        <taxon>Bacteria</taxon>
        <taxon>Bacillati</taxon>
        <taxon>Bacillota</taxon>
        <taxon>Bacilli</taxon>
        <taxon>Lactobacillales</taxon>
        <taxon>Lactobacillaceae</taxon>
        <taxon>Fructobacillus</taxon>
    </lineage>
</organism>
<gene>
    <name evidence="2" type="primary">oppA</name>
    <name evidence="2" type="ORF">FPFC_010520</name>
</gene>
<dbReference type="GO" id="GO:0043190">
    <property type="term" value="C:ATP-binding cassette (ABC) transporter complex"/>
    <property type="evidence" value="ECO:0007669"/>
    <property type="project" value="InterPro"/>
</dbReference>
<evidence type="ECO:0000313" key="3">
    <source>
        <dbReference type="Proteomes" id="UP000061227"/>
    </source>
</evidence>
<dbReference type="PANTHER" id="PTHR30290">
    <property type="entry name" value="PERIPLASMIC BINDING COMPONENT OF ABC TRANSPORTER"/>
    <property type="match status" value="1"/>
</dbReference>
<dbReference type="STRING" id="220714.SAMN05660469_0125"/>
<reference evidence="2 3" key="1">
    <citation type="journal article" date="2015" name="BMC Genomics">
        <title>Comparative genomics of Fructobacillus spp. and Leuconostoc spp. reveals niche-specific evolution of Fructobacillus spp.</title>
        <authorList>
            <person name="Endo A."/>
            <person name="Tanizawa Y."/>
            <person name="Tanaka N."/>
            <person name="Maeno S."/>
            <person name="Kumar H."/>
            <person name="Shiwa Y."/>
            <person name="Okada S."/>
            <person name="Yoshikawa H."/>
            <person name="Dicks L."/>
            <person name="Nakagawa J."/>
            <person name="Arita M."/>
        </authorList>
    </citation>
    <scope>NUCLEOTIDE SEQUENCE [LARGE SCALE GENOMIC DNA]</scope>
    <source>
        <strain evidence="2 3">DSM 15468</strain>
    </source>
</reference>
<dbReference type="InterPro" id="IPR000914">
    <property type="entry name" value="SBP_5_dom"/>
</dbReference>
<keyword evidence="3" id="KW-1185">Reference proteome</keyword>
<dbReference type="GO" id="GO:0015833">
    <property type="term" value="P:peptide transport"/>
    <property type="evidence" value="ECO:0007669"/>
    <property type="project" value="TreeGrafter"/>
</dbReference>
<feature type="domain" description="Solute-binding protein family 5" evidence="1">
    <location>
        <begin position="116"/>
        <end position="527"/>
    </location>
</feature>
<name>A0A3F3GQX6_9LACO</name>
<dbReference type="GO" id="GO:0042597">
    <property type="term" value="C:periplasmic space"/>
    <property type="evidence" value="ECO:0007669"/>
    <property type="project" value="UniProtKB-ARBA"/>
</dbReference>
<protein>
    <submittedName>
        <fullName evidence="2">Oligopeptide-binding protein OppA</fullName>
    </submittedName>
</protein>
<dbReference type="RefSeq" id="WP_059375210.1">
    <property type="nucleotide sequence ID" value="NZ_DF968063.1"/>
</dbReference>
<evidence type="ECO:0000259" key="1">
    <source>
        <dbReference type="Pfam" id="PF00496"/>
    </source>
</evidence>
<dbReference type="EMBL" id="DF968063">
    <property type="protein sequence ID" value="GAP02174.1"/>
    <property type="molecule type" value="Genomic_DNA"/>
</dbReference>
<dbReference type="InterPro" id="IPR030678">
    <property type="entry name" value="Peptide/Ni-bd"/>
</dbReference>
<dbReference type="Gene3D" id="3.10.105.10">
    <property type="entry name" value="Dipeptide-binding Protein, Domain 3"/>
    <property type="match status" value="1"/>
</dbReference>
<evidence type="ECO:0000313" key="2">
    <source>
        <dbReference type="EMBL" id="GAP02174.1"/>
    </source>
</evidence>
<dbReference type="Proteomes" id="UP000061227">
    <property type="component" value="Unassembled WGS sequence"/>
</dbReference>
<dbReference type="Gene3D" id="3.40.190.10">
    <property type="entry name" value="Periplasmic binding protein-like II"/>
    <property type="match status" value="1"/>
</dbReference>
<dbReference type="GO" id="GO:1904680">
    <property type="term" value="F:peptide transmembrane transporter activity"/>
    <property type="evidence" value="ECO:0007669"/>
    <property type="project" value="TreeGrafter"/>
</dbReference>